<dbReference type="EMBL" id="LYBW01000062">
    <property type="protein sequence ID" value="ODR88958.1"/>
    <property type="molecule type" value="Genomic_DNA"/>
</dbReference>
<sequence length="63" mass="6857">MKPLATLVNAIAFTALFATYAGVEEVERPDGVRRALETYARALQPGASPLVKPTRPMENDDLL</sequence>
<proteinExistence type="predicted"/>
<dbReference type="OrthoDB" id="8378389at2"/>
<evidence type="ECO:0000313" key="2">
    <source>
        <dbReference type="Proteomes" id="UP000094342"/>
    </source>
</evidence>
<accession>A0A1E3V5S3</accession>
<organism evidence="1 2">
    <name type="scientific">Sinorhizobium alkalisoli</name>
    <dbReference type="NCBI Taxonomy" id="1752398"/>
    <lineage>
        <taxon>Bacteria</taxon>
        <taxon>Pseudomonadati</taxon>
        <taxon>Pseudomonadota</taxon>
        <taxon>Alphaproteobacteria</taxon>
        <taxon>Hyphomicrobiales</taxon>
        <taxon>Rhizobiaceae</taxon>
        <taxon>Sinorhizobium/Ensifer group</taxon>
        <taxon>Sinorhizobium</taxon>
    </lineage>
</organism>
<protein>
    <submittedName>
        <fullName evidence="1">Uncharacterized protein</fullName>
    </submittedName>
</protein>
<comment type="caution">
    <text evidence="1">The sequence shown here is derived from an EMBL/GenBank/DDBJ whole genome shotgun (WGS) entry which is preliminary data.</text>
</comment>
<name>A0A1E3V5S3_9HYPH</name>
<evidence type="ECO:0000313" key="1">
    <source>
        <dbReference type="EMBL" id="ODR88958.1"/>
    </source>
</evidence>
<keyword evidence="2" id="KW-1185">Reference proteome</keyword>
<dbReference type="RefSeq" id="WP_069460356.1">
    <property type="nucleotide sequence ID" value="NZ_CP034909.1"/>
</dbReference>
<gene>
    <name evidence="1" type="ORF">A8M32_20975</name>
</gene>
<reference evidence="2" key="1">
    <citation type="submission" date="2016-05" db="EMBL/GenBank/DDBJ databases">
        <authorList>
            <person name="Li Y."/>
        </authorList>
    </citation>
    <scope>NUCLEOTIDE SEQUENCE [LARGE SCALE GENOMIC DNA]</scope>
    <source>
        <strain evidence="2">YIC4027</strain>
    </source>
</reference>
<dbReference type="AlphaFoldDB" id="A0A1E3V5S3"/>
<dbReference type="Proteomes" id="UP000094342">
    <property type="component" value="Unassembled WGS sequence"/>
</dbReference>